<reference evidence="1 2" key="1">
    <citation type="submission" date="2022-02" db="EMBL/GenBank/DDBJ databases">
        <title>Draft genome sequence of Mezorhizobium retamae strain IRAMC:0171 isolated from Retama raetam nodules.</title>
        <authorList>
            <person name="Bengaied R."/>
            <person name="Sbissi I."/>
            <person name="Huber K."/>
            <person name="Ghodbane F."/>
            <person name="Nouioui I."/>
            <person name="Tarhouni M."/>
            <person name="Gtari M."/>
        </authorList>
    </citation>
    <scope>NUCLEOTIDE SEQUENCE [LARGE SCALE GENOMIC DNA]</scope>
    <source>
        <strain evidence="1 2">IRAMC:0171</strain>
    </source>
</reference>
<sequence>MSTSISCRYAKFLVALSVAFLVFGMCAKAGEIPAEEAASLEAPMRFGLVRSGEPGCEPTCPEWISAEGRLDKEAPNRLKATLKQVKGRDLPLLLSSRGGELHAAMALGRLLRKNGTSVAVGRTTYISCRTEEANCGAPDAANARYVGAALVAGARCERECLLVLAGGVTRLAGEEAKVAPIDLMDRLQGAGKQIRSYFKAMRVDPRILDPGKPAPLDDGPLKLAEMQAAGLVTLSFDARLLVSASVCRTSPAADNCRVFTTMDLPEPHPKPQTN</sequence>
<evidence type="ECO:0000313" key="1">
    <source>
        <dbReference type="EMBL" id="MCG7509331.1"/>
    </source>
</evidence>
<proteinExistence type="predicted"/>
<dbReference type="Proteomes" id="UP001201701">
    <property type="component" value="Unassembled WGS sequence"/>
</dbReference>
<comment type="caution">
    <text evidence="1">The sequence shown here is derived from an EMBL/GenBank/DDBJ whole genome shotgun (WGS) entry which is preliminary data.</text>
</comment>
<dbReference type="RefSeq" id="WP_239370809.1">
    <property type="nucleotide sequence ID" value="NZ_JAKREW010000089.1"/>
</dbReference>
<evidence type="ECO:0000313" key="2">
    <source>
        <dbReference type="Proteomes" id="UP001201701"/>
    </source>
</evidence>
<protein>
    <submittedName>
        <fullName evidence="1">Uncharacterized protein</fullName>
    </submittedName>
</protein>
<accession>A0ABS9QRJ2</accession>
<organism evidence="1 2">
    <name type="scientific">Mesorhizobium retamae</name>
    <dbReference type="NCBI Taxonomy" id="2912854"/>
    <lineage>
        <taxon>Bacteria</taxon>
        <taxon>Pseudomonadati</taxon>
        <taxon>Pseudomonadota</taxon>
        <taxon>Alphaproteobacteria</taxon>
        <taxon>Hyphomicrobiales</taxon>
        <taxon>Phyllobacteriaceae</taxon>
        <taxon>Mesorhizobium</taxon>
    </lineage>
</organism>
<name>A0ABS9QRJ2_9HYPH</name>
<keyword evidence="2" id="KW-1185">Reference proteome</keyword>
<gene>
    <name evidence="1" type="ORF">L4923_30295</name>
</gene>
<dbReference type="EMBL" id="JAKREW010000089">
    <property type="protein sequence ID" value="MCG7509331.1"/>
    <property type="molecule type" value="Genomic_DNA"/>
</dbReference>